<dbReference type="Proteomes" id="UP000637578">
    <property type="component" value="Unassembled WGS sequence"/>
</dbReference>
<comment type="caution">
    <text evidence="6">The sequence shown here is derived from an EMBL/GenBank/DDBJ whole genome shotgun (WGS) entry which is preliminary data.</text>
</comment>
<dbReference type="InterPro" id="IPR027417">
    <property type="entry name" value="P-loop_NTPase"/>
</dbReference>
<accession>A0A8J3C9N9</accession>
<reference evidence="6" key="1">
    <citation type="journal article" date="2014" name="Int. J. Syst. Evol. Microbiol.">
        <title>Complete genome sequence of Corynebacterium casei LMG S-19264T (=DSM 44701T), isolated from a smear-ripened cheese.</title>
        <authorList>
            <consortium name="US DOE Joint Genome Institute (JGI-PGF)"/>
            <person name="Walter F."/>
            <person name="Albersmeier A."/>
            <person name="Kalinowski J."/>
            <person name="Ruckert C."/>
        </authorList>
    </citation>
    <scope>NUCLEOTIDE SEQUENCE</scope>
    <source>
        <strain evidence="6">CGMCC 4.5737</strain>
    </source>
</reference>
<dbReference type="Pfam" id="PF25199">
    <property type="entry name" value="nSTAND_NTPase5"/>
    <property type="match status" value="1"/>
</dbReference>
<dbReference type="InterPro" id="IPR011047">
    <property type="entry name" value="Quinoprotein_ADH-like_sf"/>
</dbReference>
<dbReference type="GO" id="GO:0007165">
    <property type="term" value="P:signal transduction"/>
    <property type="evidence" value="ECO:0007669"/>
    <property type="project" value="InterPro"/>
</dbReference>
<gene>
    <name evidence="6" type="ORF">GCM10012275_09010</name>
</gene>
<dbReference type="SUPFAM" id="SSF52540">
    <property type="entry name" value="P-loop containing nucleoside triphosphate hydrolases"/>
    <property type="match status" value="2"/>
</dbReference>
<evidence type="ECO:0000256" key="4">
    <source>
        <dbReference type="SAM" id="MobiDB-lite"/>
    </source>
</evidence>
<dbReference type="InterPro" id="IPR050505">
    <property type="entry name" value="WDR55/POC1"/>
</dbReference>
<dbReference type="PANTHER" id="PTHR44019">
    <property type="entry name" value="WD REPEAT-CONTAINING PROTEIN 55"/>
    <property type="match status" value="1"/>
</dbReference>
<proteinExistence type="predicted"/>
<dbReference type="PANTHER" id="PTHR44019:SF8">
    <property type="entry name" value="POC1 CENTRIOLAR PROTEIN HOMOLOG"/>
    <property type="match status" value="1"/>
</dbReference>
<keyword evidence="7" id="KW-1185">Reference proteome</keyword>
<protein>
    <recommendedName>
        <fullName evidence="5">TIR domain-containing protein</fullName>
    </recommendedName>
</protein>
<name>A0A8J3C9N9_9PSEU</name>
<keyword evidence="1 3" id="KW-0853">WD repeat</keyword>
<dbReference type="Gene3D" id="3.40.50.10140">
    <property type="entry name" value="Toll/interleukin-1 receptor homology (TIR) domain"/>
    <property type="match status" value="1"/>
</dbReference>
<dbReference type="Gene3D" id="2.130.10.10">
    <property type="entry name" value="YVTN repeat-like/Quinoprotein amine dehydrogenase"/>
    <property type="match status" value="2"/>
</dbReference>
<dbReference type="Gene3D" id="3.40.50.300">
    <property type="entry name" value="P-loop containing nucleotide triphosphate hydrolases"/>
    <property type="match status" value="1"/>
</dbReference>
<dbReference type="InterPro" id="IPR015943">
    <property type="entry name" value="WD40/YVTN_repeat-like_dom_sf"/>
</dbReference>
<dbReference type="PROSITE" id="PS50104">
    <property type="entry name" value="TIR"/>
    <property type="match status" value="1"/>
</dbReference>
<feature type="compositionally biased region" description="Polar residues" evidence="4">
    <location>
        <begin position="1601"/>
        <end position="1620"/>
    </location>
</feature>
<dbReference type="PROSITE" id="PS50082">
    <property type="entry name" value="WD_REPEATS_2"/>
    <property type="match status" value="1"/>
</dbReference>
<evidence type="ECO:0000256" key="2">
    <source>
        <dbReference type="ARBA" id="ARBA00022737"/>
    </source>
</evidence>
<dbReference type="SUPFAM" id="SSF52200">
    <property type="entry name" value="Toll/Interleukin receptor TIR domain"/>
    <property type="match status" value="1"/>
</dbReference>
<dbReference type="RefSeq" id="WP_189054066.1">
    <property type="nucleotide sequence ID" value="NZ_BMMK01000002.1"/>
</dbReference>
<dbReference type="EMBL" id="BMMK01000002">
    <property type="protein sequence ID" value="GGM40217.1"/>
    <property type="molecule type" value="Genomic_DNA"/>
</dbReference>
<organism evidence="6 7">
    <name type="scientific">Longimycelium tulufanense</name>
    <dbReference type="NCBI Taxonomy" id="907463"/>
    <lineage>
        <taxon>Bacteria</taxon>
        <taxon>Bacillati</taxon>
        <taxon>Actinomycetota</taxon>
        <taxon>Actinomycetes</taxon>
        <taxon>Pseudonocardiales</taxon>
        <taxon>Pseudonocardiaceae</taxon>
        <taxon>Longimycelium</taxon>
    </lineage>
</organism>
<evidence type="ECO:0000256" key="1">
    <source>
        <dbReference type="ARBA" id="ARBA00022574"/>
    </source>
</evidence>
<evidence type="ECO:0000256" key="3">
    <source>
        <dbReference type="PROSITE-ProRule" id="PRU00221"/>
    </source>
</evidence>
<dbReference type="SUPFAM" id="SSF50998">
    <property type="entry name" value="Quinoprotein alcohol dehydrogenase-like"/>
    <property type="match status" value="1"/>
</dbReference>
<dbReference type="InterPro" id="IPR049052">
    <property type="entry name" value="nSTAND1"/>
</dbReference>
<evidence type="ECO:0000313" key="6">
    <source>
        <dbReference type="EMBL" id="GGM40217.1"/>
    </source>
</evidence>
<sequence length="1620" mass="177498">MGGVFINYRTGDGDFAATLIARVLMERFGAEHVFLASKSIRPGEDFAETILERLTRCDVMLAIVGPRWHAVTDQRGRRRINDPRDWVYREIAAAFHYGLRVIPVFLDHTAKLSETELPPEIAALARCQFLRLSHRNDTRDLARMLDELADLVPDLVLVRVLRTPPRPSRDLVPSAWLRAEYEIVPFTGRRTERADLTAWANSSKPVSAGLISGPTGQGKTRLAQQVCQELAERGWVAGFVHDQAASADLATASRIHGPLLFVIDDAEARYEQVHTLAGALMERPATASPARLLLLNQGTGEWLRRLRTASDDRVASLFRTLVVHPLAPLAPSAADRHIEFHRALDAFAEYLHLSTAGLTAPQDLVQPRYAGVRVIHAAALTALLHKNSGGPDQHGASVPPPDPELHRAAQPECPYRGLQPFQEQDARFFRGRDPQVKQLKSLIEHHSMVMVIGASGSGKSSLIRAGLLPALRQQNVTVAVFRPTPGIEPFELLTHALRPTVGAERTSRLAAKDVALLADPIVDAVGRLVLFIDQFEELVATDPAAARELLGLVATLVRAAPPRPAEAPALRAVCTGRWADLDEILTSDLAALLQTVAVPRMGPTELRSAIIGPEDLPLVSFEPGLVDRIVTDAADAPGQLPLVEFALTRLWEARQGATLTHQAYDEQGGVAGALATYAQEVCDRRLLPDERKLVEPLLVQLARPSEDGGFALTPAQLDQLNPALRALAGTLATHRLVVIRQDPGYPEVVALAHEALIHQWPRLRAWLAAAQDFRSWQEQLRVALAQWRQSNRDPTTLLRGAPLATAEDWLDKKSTALTDEERDYIAASRAHQRRGVRRWRLITALIGVLALVAAASAAIAVSRNEELADQLRRAAAVALAQEAQRRSETDPLMALQFAQAAWRHDTSRPEAYAALLQQYLRYADVEEIRTGLWSGPVAEVASTEDGRVTAVAEEDGTITLWTDLFGPTPQRWFVATVPNLSLLRLSPDGRWLAVITDRGGITLWDVDTRNGPLPLRTARSTTLRSPDVRSARFSPDGKVFVVTLRQDASGTSGVRPQLVEVWDTLQRRQIPYSGAAAATESASVLRVEPDGKNAWFDEQSRDENRRTVLRDLTTGAILREVSADLVTAAGFFVECQDNQKADRMLVRDPAGVTLFTKPTRRCPPGPSAGMDVSGGFAILREDATDLSLQQLSLIDMRSGQTYSLRTPPSRKNQGSTTKLIVLRAGSGPPTAYMIHPDALLRFRSPTPTDDLDQFDFSADSEATAVSPDGQLLVTSPHTSSDRLQLLAFDLRTHRLIHGEPVTVADTAGMGEAPHLAFSKDGRRLLAVGDFGGLVVIPATDLTAKRMIPLDVEIPLEPQPPPRTSDGHPRRTFERNLSIIPVTADEVAILRSGGFTRRRISTGEELPPVNLFRSPQERHDSEYRATAIPWPDHPHEVLLTSTNGVELWDMKLARLVHAFQARPGNMAPTVLVDPTAPRVAVHDKVAGKLDLWRLEHEDGRPRPIPVPSGLSPVAFVPDNKLVAGSGTASLRIWDLDTGGEITSLRVSGAPGSWSVHDERLLAPSRNGLLSIDMVPEHWIEHLCRINDRDHAPHERAALPTGADTSAPCQVSDQTGSFFSHT</sequence>
<feature type="region of interest" description="Disordered" evidence="4">
    <location>
        <begin position="386"/>
        <end position="409"/>
    </location>
</feature>
<dbReference type="InterPro" id="IPR057574">
    <property type="entry name" value="nSTAND_NTPase5_dom"/>
</dbReference>
<reference evidence="6" key="2">
    <citation type="submission" date="2020-09" db="EMBL/GenBank/DDBJ databases">
        <authorList>
            <person name="Sun Q."/>
            <person name="Zhou Y."/>
        </authorList>
    </citation>
    <scope>NUCLEOTIDE SEQUENCE</scope>
    <source>
        <strain evidence="6">CGMCC 4.5737</strain>
    </source>
</reference>
<dbReference type="Pfam" id="PF13676">
    <property type="entry name" value="TIR_2"/>
    <property type="match status" value="1"/>
</dbReference>
<dbReference type="InterPro" id="IPR001680">
    <property type="entry name" value="WD40_rpt"/>
</dbReference>
<dbReference type="InterPro" id="IPR035897">
    <property type="entry name" value="Toll_tir_struct_dom_sf"/>
</dbReference>
<dbReference type="InterPro" id="IPR000157">
    <property type="entry name" value="TIR_dom"/>
</dbReference>
<evidence type="ECO:0000313" key="7">
    <source>
        <dbReference type="Proteomes" id="UP000637578"/>
    </source>
</evidence>
<feature type="domain" description="TIR" evidence="5">
    <location>
        <begin position="1"/>
        <end position="129"/>
    </location>
</feature>
<feature type="repeat" description="WD" evidence="3">
    <location>
        <begin position="1512"/>
        <end position="1542"/>
    </location>
</feature>
<keyword evidence="2" id="KW-0677">Repeat</keyword>
<feature type="region of interest" description="Disordered" evidence="4">
    <location>
        <begin position="1594"/>
        <end position="1620"/>
    </location>
</feature>
<dbReference type="Pfam" id="PF20703">
    <property type="entry name" value="nSTAND1"/>
    <property type="match status" value="1"/>
</dbReference>
<evidence type="ECO:0000259" key="5">
    <source>
        <dbReference type="PROSITE" id="PS50104"/>
    </source>
</evidence>